<keyword evidence="1" id="KW-0472">Membrane</keyword>
<dbReference type="Proteomes" id="UP001569428">
    <property type="component" value="Unassembled WGS sequence"/>
</dbReference>
<reference evidence="2 3" key="1">
    <citation type="submission" date="2024-08" db="EMBL/GenBank/DDBJ databases">
        <authorList>
            <person name="Ishaq N."/>
        </authorList>
    </citation>
    <scope>NUCLEOTIDE SEQUENCE [LARGE SCALE GENOMIC DNA]</scope>
    <source>
        <strain evidence="2 3">DSM 18651</strain>
    </source>
</reference>
<dbReference type="RefSeq" id="WP_371839403.1">
    <property type="nucleotide sequence ID" value="NZ_JBGMEK010000026.1"/>
</dbReference>
<accession>A0ABV4P0A6</accession>
<proteinExistence type="predicted"/>
<protein>
    <submittedName>
        <fullName evidence="2">Uncharacterized protein</fullName>
    </submittedName>
</protein>
<evidence type="ECO:0000256" key="1">
    <source>
        <dbReference type="SAM" id="Phobius"/>
    </source>
</evidence>
<organism evidence="2 3">
    <name type="scientific">Microbulbifer epialgicus</name>
    <dbReference type="NCBI Taxonomy" id="393907"/>
    <lineage>
        <taxon>Bacteria</taxon>
        <taxon>Pseudomonadati</taxon>
        <taxon>Pseudomonadota</taxon>
        <taxon>Gammaproteobacteria</taxon>
        <taxon>Cellvibrionales</taxon>
        <taxon>Microbulbiferaceae</taxon>
        <taxon>Microbulbifer</taxon>
    </lineage>
</organism>
<name>A0ABV4P0A6_9GAMM</name>
<comment type="caution">
    <text evidence="2">The sequence shown here is derived from an EMBL/GenBank/DDBJ whole genome shotgun (WGS) entry which is preliminary data.</text>
</comment>
<dbReference type="EMBL" id="JBGMEK010000026">
    <property type="protein sequence ID" value="MFA0811801.1"/>
    <property type="molecule type" value="Genomic_DNA"/>
</dbReference>
<evidence type="ECO:0000313" key="2">
    <source>
        <dbReference type="EMBL" id="MFA0811801.1"/>
    </source>
</evidence>
<keyword evidence="1" id="KW-0812">Transmembrane</keyword>
<gene>
    <name evidence="2" type="ORF">ACCI49_12820</name>
</gene>
<sequence length="45" mass="5083">MGKTVREEAKRGRSINRSARMFWGGVLLMGLFLALFMHSAKAFPL</sequence>
<keyword evidence="1" id="KW-1133">Transmembrane helix</keyword>
<keyword evidence="3" id="KW-1185">Reference proteome</keyword>
<feature type="transmembrane region" description="Helical" evidence="1">
    <location>
        <begin position="21"/>
        <end position="40"/>
    </location>
</feature>
<evidence type="ECO:0000313" key="3">
    <source>
        <dbReference type="Proteomes" id="UP001569428"/>
    </source>
</evidence>